<reference evidence="2" key="1">
    <citation type="submission" date="2022-03" db="EMBL/GenBank/DDBJ databases">
        <authorList>
            <person name="Tunstrom K."/>
        </authorList>
    </citation>
    <scope>NUCLEOTIDE SEQUENCE</scope>
</reference>
<evidence type="ECO:0000313" key="2">
    <source>
        <dbReference type="EMBL" id="CAH2091415.1"/>
    </source>
</evidence>
<evidence type="ECO:0000256" key="1">
    <source>
        <dbReference type="SAM" id="MobiDB-lite"/>
    </source>
</evidence>
<sequence length="67" mass="7689">MEKYVCNLTRTMFSCADNGECIHLQVMAPYQASPPEERPLPRKLLLSPQLRPNEDKTGDHEDDEEEA</sequence>
<dbReference type="AlphaFoldDB" id="A0AAU9U3Q3"/>
<feature type="region of interest" description="Disordered" evidence="1">
    <location>
        <begin position="32"/>
        <end position="67"/>
    </location>
</feature>
<proteinExistence type="predicted"/>
<name>A0AAU9U3Q3_EUPED</name>
<feature type="compositionally biased region" description="Low complexity" evidence="1">
    <location>
        <begin position="42"/>
        <end position="51"/>
    </location>
</feature>
<keyword evidence="3" id="KW-1185">Reference proteome</keyword>
<protein>
    <submittedName>
        <fullName evidence="2">Uncharacterized protein</fullName>
    </submittedName>
</protein>
<accession>A0AAU9U3Q3</accession>
<comment type="caution">
    <text evidence="2">The sequence shown here is derived from an EMBL/GenBank/DDBJ whole genome shotgun (WGS) entry which is preliminary data.</text>
</comment>
<dbReference type="Proteomes" id="UP001153954">
    <property type="component" value="Unassembled WGS sequence"/>
</dbReference>
<evidence type="ECO:0000313" key="3">
    <source>
        <dbReference type="Proteomes" id="UP001153954"/>
    </source>
</evidence>
<gene>
    <name evidence="2" type="ORF">EEDITHA_LOCUS7282</name>
</gene>
<organism evidence="2 3">
    <name type="scientific">Euphydryas editha</name>
    <name type="common">Edith's checkerspot</name>
    <dbReference type="NCBI Taxonomy" id="104508"/>
    <lineage>
        <taxon>Eukaryota</taxon>
        <taxon>Metazoa</taxon>
        <taxon>Ecdysozoa</taxon>
        <taxon>Arthropoda</taxon>
        <taxon>Hexapoda</taxon>
        <taxon>Insecta</taxon>
        <taxon>Pterygota</taxon>
        <taxon>Neoptera</taxon>
        <taxon>Endopterygota</taxon>
        <taxon>Lepidoptera</taxon>
        <taxon>Glossata</taxon>
        <taxon>Ditrysia</taxon>
        <taxon>Papilionoidea</taxon>
        <taxon>Nymphalidae</taxon>
        <taxon>Nymphalinae</taxon>
        <taxon>Euphydryas</taxon>
    </lineage>
</organism>
<dbReference type="EMBL" id="CAKOGL010000010">
    <property type="protein sequence ID" value="CAH2091415.1"/>
    <property type="molecule type" value="Genomic_DNA"/>
</dbReference>